<protein>
    <recommendedName>
        <fullName evidence="1">Reverse transcriptase zinc-binding domain-containing protein</fullName>
    </recommendedName>
</protein>
<feature type="domain" description="Reverse transcriptase zinc-binding" evidence="1">
    <location>
        <begin position="2"/>
        <end position="62"/>
    </location>
</feature>
<dbReference type="PANTHER" id="PTHR47074">
    <property type="entry name" value="BNAC02G40300D PROTEIN"/>
    <property type="match status" value="1"/>
</dbReference>
<proteinExistence type="predicted"/>
<reference evidence="2" key="1">
    <citation type="submission" date="2018-02" db="EMBL/GenBank/DDBJ databases">
        <authorList>
            <person name="Cohen D.B."/>
            <person name="Kent A.D."/>
        </authorList>
    </citation>
    <scope>NUCLEOTIDE SEQUENCE</scope>
</reference>
<dbReference type="InterPro" id="IPR026960">
    <property type="entry name" value="RVT-Znf"/>
</dbReference>
<organism evidence="2">
    <name type="scientific">Fagus sylvatica</name>
    <name type="common">Beechnut</name>
    <dbReference type="NCBI Taxonomy" id="28930"/>
    <lineage>
        <taxon>Eukaryota</taxon>
        <taxon>Viridiplantae</taxon>
        <taxon>Streptophyta</taxon>
        <taxon>Embryophyta</taxon>
        <taxon>Tracheophyta</taxon>
        <taxon>Spermatophyta</taxon>
        <taxon>Magnoliopsida</taxon>
        <taxon>eudicotyledons</taxon>
        <taxon>Gunneridae</taxon>
        <taxon>Pentapetalae</taxon>
        <taxon>rosids</taxon>
        <taxon>fabids</taxon>
        <taxon>Fagales</taxon>
        <taxon>Fagaceae</taxon>
        <taxon>Fagus</taxon>
    </lineage>
</organism>
<dbReference type="PANTHER" id="PTHR47074:SF11">
    <property type="entry name" value="REVERSE TRANSCRIPTASE-LIKE PROTEIN"/>
    <property type="match status" value="1"/>
</dbReference>
<sequence>MNMPAKIKNFLWRASCDLLPTRMNLVKRRVIKDGMCPMCHVEEESNAHALWLWRCPAASVMWSMAPPRIQKQPQVQSQFRETLRNLIMLDLPKEEFELAGMWMWYIWYNRNLMINEERFLDPKCLAAKAKNHPAEFQQVQETTVDRTERGSHDAARADYWLPPPPGIYKINLHISFSSPTSCVRRGFIIRDGKGLVTAAVSSSKQGCGDLTFAKEIGLAEVVLEVPSKALAKALPEHVEDDSTSNKAARRLAQEAKTPISFDVWLEDYPVLLRDFV</sequence>
<name>A0A2N9FX59_FAGSY</name>
<evidence type="ECO:0000259" key="1">
    <source>
        <dbReference type="Pfam" id="PF13966"/>
    </source>
</evidence>
<dbReference type="EMBL" id="OIVN01001550">
    <property type="protein sequence ID" value="SPC95207.1"/>
    <property type="molecule type" value="Genomic_DNA"/>
</dbReference>
<evidence type="ECO:0000313" key="2">
    <source>
        <dbReference type="EMBL" id="SPC95207.1"/>
    </source>
</evidence>
<gene>
    <name evidence="2" type="ORF">FSB_LOCUS23089</name>
</gene>
<dbReference type="InterPro" id="IPR052929">
    <property type="entry name" value="RNase_H-like_EbsB-rel"/>
</dbReference>
<accession>A0A2N9FX59</accession>
<dbReference type="AlphaFoldDB" id="A0A2N9FX59"/>
<dbReference type="Pfam" id="PF13966">
    <property type="entry name" value="zf-RVT"/>
    <property type="match status" value="1"/>
</dbReference>